<evidence type="ECO:0000256" key="1">
    <source>
        <dbReference type="ARBA" id="ARBA00004826"/>
    </source>
</evidence>
<protein>
    <recommendedName>
        <fullName evidence="3 10">Isopentenyl-diphosphate Delta-isomerase</fullName>
        <shortName evidence="10">IPP isomerase</shortName>
        <ecNumber evidence="3 10">5.3.3.2</ecNumber>
    </recommendedName>
    <alternativeName>
        <fullName evidence="10">IPP:DMAPP isomerase</fullName>
    </alternativeName>
    <alternativeName>
        <fullName evidence="10">Isopentenyl pyrophosphate isomerase</fullName>
    </alternativeName>
</protein>
<dbReference type="InterPro" id="IPR011876">
    <property type="entry name" value="IsopentenylPP_isomerase_typ1"/>
</dbReference>
<evidence type="ECO:0000313" key="13">
    <source>
        <dbReference type="EMBL" id="MCC2028496.1"/>
    </source>
</evidence>
<dbReference type="Pfam" id="PF00293">
    <property type="entry name" value="NUDIX"/>
    <property type="match status" value="1"/>
</dbReference>
<evidence type="ECO:0000256" key="7">
    <source>
        <dbReference type="ARBA" id="ARBA00023211"/>
    </source>
</evidence>
<dbReference type="PANTHER" id="PTHR10885">
    <property type="entry name" value="ISOPENTENYL-DIPHOSPHATE DELTA-ISOMERASE"/>
    <property type="match status" value="1"/>
</dbReference>
<evidence type="ECO:0000259" key="12">
    <source>
        <dbReference type="PROSITE" id="PS51462"/>
    </source>
</evidence>
<evidence type="ECO:0000313" key="14">
    <source>
        <dbReference type="Proteomes" id="UP001139289"/>
    </source>
</evidence>
<keyword evidence="4 10" id="KW-0963">Cytoplasm</keyword>
<dbReference type="GO" id="GO:0004452">
    <property type="term" value="F:isopentenyl-diphosphate delta-isomerase activity"/>
    <property type="evidence" value="ECO:0007669"/>
    <property type="project" value="UniProtKB-UniRule"/>
</dbReference>
<feature type="binding site" evidence="10">
    <location>
        <position position="110"/>
    </location>
    <ligand>
        <name>Mn(2+)</name>
        <dbReference type="ChEBI" id="CHEBI:29035"/>
    </ligand>
</feature>
<dbReference type="InterPro" id="IPR056375">
    <property type="entry name" value="Idi_bact"/>
</dbReference>
<keyword evidence="5 10" id="KW-0479">Metal-binding</keyword>
<dbReference type="InterPro" id="IPR015797">
    <property type="entry name" value="NUDIX_hydrolase-like_dom_sf"/>
</dbReference>
<dbReference type="GO" id="GO:0046872">
    <property type="term" value="F:metal ion binding"/>
    <property type="evidence" value="ECO:0007669"/>
    <property type="project" value="UniProtKB-KW"/>
</dbReference>
<feature type="active site" evidence="10 11">
    <location>
        <position position="63"/>
    </location>
</feature>
<accession>A0A9X1RYF3</accession>
<dbReference type="GO" id="GO:0008299">
    <property type="term" value="P:isoprenoid biosynthetic process"/>
    <property type="evidence" value="ECO:0007669"/>
    <property type="project" value="UniProtKB-UniRule"/>
</dbReference>
<evidence type="ECO:0000256" key="9">
    <source>
        <dbReference type="ARBA" id="ARBA00023235"/>
    </source>
</evidence>
<evidence type="ECO:0000256" key="5">
    <source>
        <dbReference type="ARBA" id="ARBA00022723"/>
    </source>
</evidence>
<gene>
    <name evidence="10 13" type="primary">idi</name>
    <name evidence="13" type="ORF">KEC56_02985</name>
</gene>
<evidence type="ECO:0000256" key="11">
    <source>
        <dbReference type="PIRSR" id="PIRSR018427-1"/>
    </source>
</evidence>
<dbReference type="FunFam" id="3.90.79.10:FF:000009">
    <property type="entry name" value="Isopentenyl-diphosphate Delta-isomerase"/>
    <property type="match status" value="1"/>
</dbReference>
<dbReference type="GO" id="GO:0050992">
    <property type="term" value="P:dimethylallyl diphosphate biosynthetic process"/>
    <property type="evidence" value="ECO:0007669"/>
    <property type="project" value="UniProtKB-UniRule"/>
</dbReference>
<evidence type="ECO:0000256" key="2">
    <source>
        <dbReference type="ARBA" id="ARBA00007579"/>
    </source>
</evidence>
<evidence type="ECO:0000256" key="3">
    <source>
        <dbReference type="ARBA" id="ARBA00012057"/>
    </source>
</evidence>
<dbReference type="InterPro" id="IPR000086">
    <property type="entry name" value="NUDIX_hydrolase_dom"/>
</dbReference>
<dbReference type="GO" id="GO:0005737">
    <property type="term" value="C:cytoplasm"/>
    <property type="evidence" value="ECO:0007669"/>
    <property type="project" value="UniProtKB-SubCell"/>
</dbReference>
<dbReference type="HAMAP" id="MF_00202">
    <property type="entry name" value="Idi"/>
    <property type="match status" value="1"/>
</dbReference>
<comment type="function">
    <text evidence="10">Catalyzes the 1,3-allylic rearrangement of the homoallylic substrate isopentenyl (IPP) to its highly electrophilic allylic isomer, dimethylallyl diphosphate (DMAPP).</text>
</comment>
<keyword evidence="6 10" id="KW-0460">Magnesium</keyword>
<keyword evidence="8 10" id="KW-0414">Isoprene biosynthesis</keyword>
<evidence type="ECO:0000256" key="10">
    <source>
        <dbReference type="HAMAP-Rule" id="MF_00202"/>
    </source>
</evidence>
<dbReference type="PIRSF" id="PIRSF018427">
    <property type="entry name" value="Isopntndiph_ism"/>
    <property type="match status" value="1"/>
</dbReference>
<comment type="subcellular location">
    <subcellularLocation>
        <location evidence="10">Cytoplasm</location>
    </subcellularLocation>
</comment>
<keyword evidence="14" id="KW-1185">Reference proteome</keyword>
<comment type="cofactor">
    <cofactor evidence="10">
        <name>Mn(2+)</name>
        <dbReference type="ChEBI" id="CHEBI:29035"/>
    </cofactor>
    <text evidence="10">Binds 1 Mn(2+) ion per subunit.</text>
</comment>
<comment type="catalytic activity">
    <reaction evidence="10">
        <text>isopentenyl diphosphate = dimethylallyl diphosphate</text>
        <dbReference type="Rhea" id="RHEA:23284"/>
        <dbReference type="ChEBI" id="CHEBI:57623"/>
        <dbReference type="ChEBI" id="CHEBI:128769"/>
        <dbReference type="EC" id="5.3.3.2"/>
    </reaction>
</comment>
<reference evidence="13" key="1">
    <citation type="submission" date="2021-04" db="EMBL/GenBank/DDBJ databases">
        <title>Microbacterium tenobrionis sp. nov. and Microbacterium allomyrinae sp. nov., isolated from larvae of Tenobrio molitor and Allomyrina dichotoma, respectively.</title>
        <authorList>
            <person name="Lee S.D."/>
        </authorList>
    </citation>
    <scope>NUCLEOTIDE SEQUENCE</scope>
    <source>
        <strain evidence="13">YMB-B2</strain>
    </source>
</reference>
<name>A0A9X1RYF3_9MICO</name>
<feature type="binding site" evidence="10">
    <location>
        <position position="112"/>
    </location>
    <ligand>
        <name>Mn(2+)</name>
        <dbReference type="ChEBI" id="CHEBI:29035"/>
    </ligand>
</feature>
<comment type="caution">
    <text evidence="13">The sequence shown here is derived from an EMBL/GenBank/DDBJ whole genome shotgun (WGS) entry which is preliminary data.</text>
</comment>
<comment type="similarity">
    <text evidence="2 10">Belongs to the IPP isomerase type 1 family.</text>
</comment>
<feature type="active site" evidence="10 11">
    <location>
        <position position="112"/>
    </location>
</feature>
<dbReference type="PROSITE" id="PS51462">
    <property type="entry name" value="NUDIX"/>
    <property type="match status" value="1"/>
</dbReference>
<dbReference type="Gene3D" id="3.90.79.10">
    <property type="entry name" value="Nucleoside Triphosphate Pyrophosphohydrolase"/>
    <property type="match status" value="1"/>
</dbReference>
<dbReference type="NCBIfam" id="TIGR02150">
    <property type="entry name" value="IPP_isom_1"/>
    <property type="match status" value="1"/>
</dbReference>
<organism evidence="13 14">
    <name type="scientific">Microbacterium tenebrionis</name>
    <dbReference type="NCBI Taxonomy" id="2830665"/>
    <lineage>
        <taxon>Bacteria</taxon>
        <taxon>Bacillati</taxon>
        <taxon>Actinomycetota</taxon>
        <taxon>Actinomycetes</taxon>
        <taxon>Micrococcales</taxon>
        <taxon>Microbacteriaceae</taxon>
        <taxon>Microbacterium</taxon>
    </lineage>
</organism>
<feature type="domain" description="Nudix hydrolase" evidence="12">
    <location>
        <begin position="26"/>
        <end position="160"/>
    </location>
</feature>
<keyword evidence="7 10" id="KW-0464">Manganese</keyword>
<dbReference type="EC" id="5.3.3.2" evidence="3 10"/>
<proteinExistence type="inferred from homology"/>
<evidence type="ECO:0000256" key="6">
    <source>
        <dbReference type="ARBA" id="ARBA00022842"/>
    </source>
</evidence>
<dbReference type="Proteomes" id="UP001139289">
    <property type="component" value="Unassembled WGS sequence"/>
</dbReference>
<comment type="cofactor">
    <cofactor evidence="10">
        <name>Mg(2+)</name>
        <dbReference type="ChEBI" id="CHEBI:18420"/>
    </cofactor>
    <text evidence="10">Binds 1 Mg(2+) ion per subunit. The magnesium ion binds only when substrate is bound.</text>
</comment>
<feature type="binding site" evidence="10">
    <location>
        <position position="83"/>
    </location>
    <ligand>
        <name>Mg(2+)</name>
        <dbReference type="ChEBI" id="CHEBI:18420"/>
    </ligand>
</feature>
<feature type="binding site" evidence="10">
    <location>
        <position position="21"/>
    </location>
    <ligand>
        <name>Mn(2+)</name>
        <dbReference type="ChEBI" id="CHEBI:29035"/>
    </ligand>
</feature>
<feature type="binding site" evidence="10">
    <location>
        <position position="65"/>
    </location>
    <ligand>
        <name>Mn(2+)</name>
        <dbReference type="ChEBI" id="CHEBI:29035"/>
    </ligand>
</feature>
<dbReference type="SUPFAM" id="SSF55811">
    <property type="entry name" value="Nudix"/>
    <property type="match status" value="1"/>
</dbReference>
<dbReference type="AlphaFoldDB" id="A0A9X1RYF3"/>
<evidence type="ECO:0000256" key="4">
    <source>
        <dbReference type="ARBA" id="ARBA00022490"/>
    </source>
</evidence>
<dbReference type="NCBIfam" id="NF002995">
    <property type="entry name" value="PRK03759.1"/>
    <property type="match status" value="1"/>
</dbReference>
<keyword evidence="9 10" id="KW-0413">Isomerase</keyword>
<comment type="pathway">
    <text evidence="1 10">Isoprenoid biosynthesis; dimethylallyl diphosphate biosynthesis; dimethylallyl diphosphate from isopentenyl diphosphate: step 1/1.</text>
</comment>
<sequence>MVVLVDDAGAPIGMHDKQTVHGESTPRHLAFSCHVIDAEGRLLVTRRALSKRTWPGVWTNSVCGHPAPGESMEDAVRRRAAFELGLGVAGIVCALPDFGYSARDASGIQENEFCPVFVARAVSAVEPNPDEVAEFRWVDPADLVAAVGAAPWAFSPWLVAHLADLAPHLTATTTAGAHV</sequence>
<dbReference type="PANTHER" id="PTHR10885:SF0">
    <property type="entry name" value="ISOPENTENYL-DIPHOSPHATE DELTA-ISOMERASE"/>
    <property type="match status" value="1"/>
</dbReference>
<dbReference type="EMBL" id="JAGTTM010000001">
    <property type="protein sequence ID" value="MCC2028496.1"/>
    <property type="molecule type" value="Genomic_DNA"/>
</dbReference>
<feature type="binding site" evidence="10">
    <location>
        <position position="28"/>
    </location>
    <ligand>
        <name>Mn(2+)</name>
        <dbReference type="ChEBI" id="CHEBI:29035"/>
    </ligand>
</feature>
<dbReference type="CDD" id="cd02885">
    <property type="entry name" value="NUDIX_IPP_Isomerase"/>
    <property type="match status" value="1"/>
</dbReference>
<evidence type="ECO:0000256" key="8">
    <source>
        <dbReference type="ARBA" id="ARBA00023229"/>
    </source>
</evidence>